<feature type="transmembrane region" description="Helical" evidence="2">
    <location>
        <begin position="435"/>
        <end position="458"/>
    </location>
</feature>
<feature type="transmembrane region" description="Helical" evidence="2">
    <location>
        <begin position="408"/>
        <end position="429"/>
    </location>
</feature>
<feature type="region of interest" description="Disordered" evidence="1">
    <location>
        <begin position="71"/>
        <end position="108"/>
    </location>
</feature>
<evidence type="ECO:0000313" key="3">
    <source>
        <dbReference type="EMBL" id="GBF93023.1"/>
    </source>
</evidence>
<accession>A0A2V0P587</accession>
<keyword evidence="4" id="KW-1185">Reference proteome</keyword>
<organism evidence="3 4">
    <name type="scientific">Raphidocelis subcapitata</name>
    <dbReference type="NCBI Taxonomy" id="307507"/>
    <lineage>
        <taxon>Eukaryota</taxon>
        <taxon>Viridiplantae</taxon>
        <taxon>Chlorophyta</taxon>
        <taxon>core chlorophytes</taxon>
        <taxon>Chlorophyceae</taxon>
        <taxon>CS clade</taxon>
        <taxon>Sphaeropleales</taxon>
        <taxon>Selenastraceae</taxon>
        <taxon>Raphidocelis</taxon>
    </lineage>
</organism>
<feature type="region of interest" description="Disordered" evidence="1">
    <location>
        <begin position="175"/>
        <end position="196"/>
    </location>
</feature>
<dbReference type="AlphaFoldDB" id="A0A2V0P587"/>
<sequence length="466" mass="45713">MREAREQQAKDREMAKLAAKEAAAAAAAAAADAAARRAERGSASYVRLERARRRSGAARRDAKAAFVITEDAIHEEDEDGSGSAAAVAAPPTPTSTPPKAVTRPPPARPSAVAAGYAALALTRAPVPCGPIKPATPATRVAQLTPLLPPPARVLAPCRPSAWARGPPKFGIKAAPVAGPLPAPDSPPAPVPPPADPDLPSRLEACPPLFPCGAADLMAMFKAQMAAATLSEAPTVMTEALLPAIEAPEAQESKATAPPLILLIPEWLPSPQPSGELEEGLVMVWTEDAAALEAVAPPKPLSPAALAAAAAFGVFAAPVALPVLAGAAAYSAVLPVAKQAFGAGLDAALCAVAAPGAGGVRTSDGDGGARAAVGRTLRRSVTSSVERFSGGVLPADGAIARAAGGAVEAGAAAAVSAAVGAAAVGCAAAAAGAAAAAAAVLLTPVAVGAGLLVGSRAVWRTLSGSRA</sequence>
<protein>
    <submittedName>
        <fullName evidence="3">Uncharacterized protein</fullName>
    </submittedName>
</protein>
<keyword evidence="2" id="KW-0812">Transmembrane</keyword>
<evidence type="ECO:0000256" key="1">
    <source>
        <dbReference type="SAM" id="MobiDB-lite"/>
    </source>
</evidence>
<keyword evidence="2" id="KW-0472">Membrane</keyword>
<proteinExistence type="predicted"/>
<feature type="compositionally biased region" description="Pro residues" evidence="1">
    <location>
        <begin position="178"/>
        <end position="196"/>
    </location>
</feature>
<dbReference type="EMBL" id="BDRX01000037">
    <property type="protein sequence ID" value="GBF93023.1"/>
    <property type="molecule type" value="Genomic_DNA"/>
</dbReference>
<gene>
    <name evidence="3" type="ORF">Rsub_05634</name>
</gene>
<dbReference type="Proteomes" id="UP000247498">
    <property type="component" value="Unassembled WGS sequence"/>
</dbReference>
<feature type="transmembrane region" description="Helical" evidence="2">
    <location>
        <begin position="304"/>
        <end position="329"/>
    </location>
</feature>
<evidence type="ECO:0000256" key="2">
    <source>
        <dbReference type="SAM" id="Phobius"/>
    </source>
</evidence>
<comment type="caution">
    <text evidence="3">The sequence shown here is derived from an EMBL/GenBank/DDBJ whole genome shotgun (WGS) entry which is preliminary data.</text>
</comment>
<keyword evidence="2" id="KW-1133">Transmembrane helix</keyword>
<dbReference type="InParanoid" id="A0A2V0P587"/>
<name>A0A2V0P587_9CHLO</name>
<reference evidence="3 4" key="1">
    <citation type="journal article" date="2018" name="Sci. Rep.">
        <title>Raphidocelis subcapitata (=Pseudokirchneriella subcapitata) provides an insight into genome evolution and environmental adaptations in the Sphaeropleales.</title>
        <authorList>
            <person name="Suzuki S."/>
            <person name="Yamaguchi H."/>
            <person name="Nakajima N."/>
            <person name="Kawachi M."/>
        </authorList>
    </citation>
    <scope>NUCLEOTIDE SEQUENCE [LARGE SCALE GENOMIC DNA]</scope>
    <source>
        <strain evidence="3 4">NIES-35</strain>
    </source>
</reference>
<evidence type="ECO:0000313" key="4">
    <source>
        <dbReference type="Proteomes" id="UP000247498"/>
    </source>
</evidence>